<keyword evidence="5" id="KW-0732">Signal</keyword>
<dbReference type="Gene3D" id="2.60.120.260">
    <property type="entry name" value="Galactose-binding domain-like"/>
    <property type="match status" value="1"/>
</dbReference>
<dbReference type="EMBL" id="JBHSGN010000169">
    <property type="protein sequence ID" value="MFC4677017.1"/>
    <property type="molecule type" value="Genomic_DNA"/>
</dbReference>
<keyword evidence="3 7" id="KW-0378">Hydrolase</keyword>
<keyword evidence="8" id="KW-1185">Reference proteome</keyword>
<comment type="similarity">
    <text evidence="1">Belongs to the sulfatase family.</text>
</comment>
<evidence type="ECO:0000256" key="5">
    <source>
        <dbReference type="SAM" id="SignalP"/>
    </source>
</evidence>
<dbReference type="PROSITE" id="PS00149">
    <property type="entry name" value="SULFATASE_2"/>
    <property type="match status" value="1"/>
</dbReference>
<dbReference type="InterPro" id="IPR017850">
    <property type="entry name" value="Alkaline_phosphatase_core_sf"/>
</dbReference>
<comment type="caution">
    <text evidence="7">The sequence shown here is derived from an EMBL/GenBank/DDBJ whole genome shotgun (WGS) entry which is preliminary data.</text>
</comment>
<sequence length="685" mass="77751">MKVSRKFSYLGLAFAGASAISNAQEKPNIIVILADDMGYSDLGCYGGEVETPNLDKLAEDGIRYRQFYNSARSCPSRAALMTGLYPHQAGMGWMAAANLQRPPYQGFLNNECVTIAEVLRTAGYKTYMSGKWHLSSDRQNEGAVMDNWPNQRGFDKFYGIVGGAANYFETVVNINNKRVETPKDGSFYFTHAISDNAINYIDKHNFSESPFFLYLAYNAPHWPLHALEKDIEKYVQRYKAGWDQLRAERFERQQKMGLFGSDAVLSPRDQAVEAWDKLTPEQQHEFTMRMAIYAAQIDAMDQGIGRLVEKLKEKGQSDNTIIMFMADNGACAEFISGGKRKAVDGKQDTYESYRINWANLSSTPYREYKHYTNEGGIASPLIVHYPAGIDKKLNRSFVNEYGHFTDIMATCVDLSGAEYPKNYKGHQITPMQGVSLVPNFKGGTTNRDITFWEHEANIAVRDGKWKIVSKTDEGTRYDESSVKLYDMEADPTEMTDLSGKFPERRARMYEWWKQWADRIGVTPMDTRGYGQRQQAYKRDDINGEFDDNFGDWNIVTKDGADVRFSIDTVNTISGRKTARIDIKKKGRKPNSSLMKWVFNTGKENAVATVSFKGRSDKTSTIFFRVEEAGNQAAKALDKEITLTKELQTFDFKDIPIPDKGRYQIVFYVGASGNTSWIDDVRLIVK</sequence>
<protein>
    <submittedName>
        <fullName evidence="7">Arylsulfatase</fullName>
        <ecNumber evidence="7">3.1.6.-</ecNumber>
    </submittedName>
</protein>
<dbReference type="Gene3D" id="3.30.1120.10">
    <property type="match status" value="1"/>
</dbReference>
<evidence type="ECO:0000256" key="1">
    <source>
        <dbReference type="ARBA" id="ARBA00008779"/>
    </source>
</evidence>
<dbReference type="GO" id="GO:0016787">
    <property type="term" value="F:hydrolase activity"/>
    <property type="evidence" value="ECO:0007669"/>
    <property type="project" value="UniProtKB-KW"/>
</dbReference>
<dbReference type="PANTHER" id="PTHR42693:SF53">
    <property type="entry name" value="ENDO-4-O-SULFATASE"/>
    <property type="match status" value="1"/>
</dbReference>
<dbReference type="RefSeq" id="WP_380001795.1">
    <property type="nucleotide sequence ID" value="NZ_JBHSGN010000169.1"/>
</dbReference>
<feature type="chain" id="PRO_5045102402" evidence="5">
    <location>
        <begin position="24"/>
        <end position="685"/>
    </location>
</feature>
<dbReference type="InterPro" id="IPR000917">
    <property type="entry name" value="Sulfatase_N"/>
</dbReference>
<dbReference type="PANTHER" id="PTHR42693">
    <property type="entry name" value="ARYLSULFATASE FAMILY MEMBER"/>
    <property type="match status" value="1"/>
</dbReference>
<organism evidence="7 8">
    <name type="scientific">Dysgonomonas termitidis</name>
    <dbReference type="NCBI Taxonomy" id="1516126"/>
    <lineage>
        <taxon>Bacteria</taxon>
        <taxon>Pseudomonadati</taxon>
        <taxon>Bacteroidota</taxon>
        <taxon>Bacteroidia</taxon>
        <taxon>Bacteroidales</taxon>
        <taxon>Dysgonomonadaceae</taxon>
        <taxon>Dysgonomonas</taxon>
    </lineage>
</organism>
<reference evidence="8" key="1">
    <citation type="journal article" date="2019" name="Int. J. Syst. Evol. Microbiol.">
        <title>The Global Catalogue of Microorganisms (GCM) 10K type strain sequencing project: providing services to taxonomists for standard genome sequencing and annotation.</title>
        <authorList>
            <consortium name="The Broad Institute Genomics Platform"/>
            <consortium name="The Broad Institute Genome Sequencing Center for Infectious Disease"/>
            <person name="Wu L."/>
            <person name="Ma J."/>
        </authorList>
    </citation>
    <scope>NUCLEOTIDE SEQUENCE [LARGE SCALE GENOMIC DNA]</scope>
    <source>
        <strain evidence="8">CCUG 66188</strain>
    </source>
</reference>
<dbReference type="InterPro" id="IPR008979">
    <property type="entry name" value="Galactose-bd-like_sf"/>
</dbReference>
<dbReference type="EC" id="3.1.6.-" evidence="7"/>
<evidence type="ECO:0000256" key="4">
    <source>
        <dbReference type="ARBA" id="ARBA00022837"/>
    </source>
</evidence>
<evidence type="ECO:0000256" key="3">
    <source>
        <dbReference type="ARBA" id="ARBA00022801"/>
    </source>
</evidence>
<feature type="domain" description="Sulfatase N-terminal" evidence="6">
    <location>
        <begin position="27"/>
        <end position="416"/>
    </location>
</feature>
<dbReference type="Pfam" id="PF00884">
    <property type="entry name" value="Sulfatase"/>
    <property type="match status" value="1"/>
</dbReference>
<dbReference type="SUPFAM" id="SSF53649">
    <property type="entry name" value="Alkaline phosphatase-like"/>
    <property type="match status" value="1"/>
</dbReference>
<dbReference type="InterPro" id="IPR050738">
    <property type="entry name" value="Sulfatase"/>
</dbReference>
<gene>
    <name evidence="7" type="ORF">ACFO6W_25380</name>
</gene>
<dbReference type="SUPFAM" id="SSF49785">
    <property type="entry name" value="Galactose-binding domain-like"/>
    <property type="match status" value="1"/>
</dbReference>
<evidence type="ECO:0000256" key="2">
    <source>
        <dbReference type="ARBA" id="ARBA00022723"/>
    </source>
</evidence>
<evidence type="ECO:0000313" key="7">
    <source>
        <dbReference type="EMBL" id="MFC4677017.1"/>
    </source>
</evidence>
<keyword evidence="4" id="KW-0106">Calcium</keyword>
<dbReference type="Proteomes" id="UP001596023">
    <property type="component" value="Unassembled WGS sequence"/>
</dbReference>
<name>A0ABV9L450_9BACT</name>
<dbReference type="InterPro" id="IPR024607">
    <property type="entry name" value="Sulfatase_CS"/>
</dbReference>
<proteinExistence type="inferred from homology"/>
<accession>A0ABV9L450</accession>
<dbReference type="CDD" id="cd16025">
    <property type="entry name" value="PAS_like"/>
    <property type="match status" value="1"/>
</dbReference>
<feature type="signal peptide" evidence="5">
    <location>
        <begin position="1"/>
        <end position="23"/>
    </location>
</feature>
<evidence type="ECO:0000259" key="6">
    <source>
        <dbReference type="Pfam" id="PF00884"/>
    </source>
</evidence>
<dbReference type="Gene3D" id="3.40.720.10">
    <property type="entry name" value="Alkaline Phosphatase, subunit A"/>
    <property type="match status" value="1"/>
</dbReference>
<keyword evidence="2" id="KW-0479">Metal-binding</keyword>
<evidence type="ECO:0000313" key="8">
    <source>
        <dbReference type="Proteomes" id="UP001596023"/>
    </source>
</evidence>